<keyword evidence="2" id="KW-1185">Reference proteome</keyword>
<organism evidence="1 2">
    <name type="scientific">Bimuria novae-zelandiae CBS 107.79</name>
    <dbReference type="NCBI Taxonomy" id="1447943"/>
    <lineage>
        <taxon>Eukaryota</taxon>
        <taxon>Fungi</taxon>
        <taxon>Dikarya</taxon>
        <taxon>Ascomycota</taxon>
        <taxon>Pezizomycotina</taxon>
        <taxon>Dothideomycetes</taxon>
        <taxon>Pleosporomycetidae</taxon>
        <taxon>Pleosporales</taxon>
        <taxon>Massarineae</taxon>
        <taxon>Didymosphaeriaceae</taxon>
        <taxon>Bimuria</taxon>
    </lineage>
</organism>
<accession>A0A6A5V3A6</accession>
<feature type="non-terminal residue" evidence="1">
    <location>
        <position position="164"/>
    </location>
</feature>
<feature type="non-terminal residue" evidence="1">
    <location>
        <position position="1"/>
    </location>
</feature>
<dbReference type="EMBL" id="ML976728">
    <property type="protein sequence ID" value="KAF1967787.1"/>
    <property type="molecule type" value="Genomic_DNA"/>
</dbReference>
<dbReference type="OrthoDB" id="5410741at2759"/>
<dbReference type="GO" id="GO:0003676">
    <property type="term" value="F:nucleic acid binding"/>
    <property type="evidence" value="ECO:0007669"/>
    <property type="project" value="InterPro"/>
</dbReference>
<evidence type="ECO:0000313" key="1">
    <source>
        <dbReference type="EMBL" id="KAF1967787.1"/>
    </source>
</evidence>
<reference evidence="1" key="1">
    <citation type="journal article" date="2020" name="Stud. Mycol.">
        <title>101 Dothideomycetes genomes: a test case for predicting lifestyles and emergence of pathogens.</title>
        <authorList>
            <person name="Haridas S."/>
            <person name="Albert R."/>
            <person name="Binder M."/>
            <person name="Bloem J."/>
            <person name="Labutti K."/>
            <person name="Salamov A."/>
            <person name="Andreopoulos B."/>
            <person name="Baker S."/>
            <person name="Barry K."/>
            <person name="Bills G."/>
            <person name="Bluhm B."/>
            <person name="Cannon C."/>
            <person name="Castanera R."/>
            <person name="Culley D."/>
            <person name="Daum C."/>
            <person name="Ezra D."/>
            <person name="Gonzalez J."/>
            <person name="Henrissat B."/>
            <person name="Kuo A."/>
            <person name="Liang C."/>
            <person name="Lipzen A."/>
            <person name="Lutzoni F."/>
            <person name="Magnuson J."/>
            <person name="Mondo S."/>
            <person name="Nolan M."/>
            <person name="Ohm R."/>
            <person name="Pangilinan J."/>
            <person name="Park H.-J."/>
            <person name="Ramirez L."/>
            <person name="Alfaro M."/>
            <person name="Sun H."/>
            <person name="Tritt A."/>
            <person name="Yoshinaga Y."/>
            <person name="Zwiers L.-H."/>
            <person name="Turgeon B."/>
            <person name="Goodwin S."/>
            <person name="Spatafora J."/>
            <person name="Crous P."/>
            <person name="Grigoriev I."/>
        </authorList>
    </citation>
    <scope>NUCLEOTIDE SEQUENCE</scope>
    <source>
        <strain evidence="1">CBS 107.79</strain>
    </source>
</reference>
<protein>
    <recommendedName>
        <fullName evidence="3">Tc1-like transposase DDE domain-containing protein</fullName>
    </recommendedName>
</protein>
<evidence type="ECO:0008006" key="3">
    <source>
        <dbReference type="Google" id="ProtNLM"/>
    </source>
</evidence>
<proteinExistence type="predicted"/>
<sequence length="164" mass="19455">YCNWALKWLSRNALFVFTDETYISAGGRPHKRKRITIERGQPADSRGFYTDPIYFKLMFWGAMCEDLDVERPCLIWEWETPQERGQHQFELDLENLTQHTQATFQQIKARQEDGAPAHTKFEALCHAEYKYEGFIRAPHPNNSPDLNQIEPIWDYIKDQLQGRF</sequence>
<dbReference type="InterPro" id="IPR036397">
    <property type="entry name" value="RNaseH_sf"/>
</dbReference>
<dbReference type="AlphaFoldDB" id="A0A6A5V3A6"/>
<name>A0A6A5V3A6_9PLEO</name>
<gene>
    <name evidence="1" type="ORF">BU23DRAFT_362773</name>
</gene>
<evidence type="ECO:0000313" key="2">
    <source>
        <dbReference type="Proteomes" id="UP000800036"/>
    </source>
</evidence>
<dbReference type="Proteomes" id="UP000800036">
    <property type="component" value="Unassembled WGS sequence"/>
</dbReference>
<dbReference type="Gene3D" id="3.30.420.10">
    <property type="entry name" value="Ribonuclease H-like superfamily/Ribonuclease H"/>
    <property type="match status" value="1"/>
</dbReference>